<evidence type="ECO:0000256" key="1">
    <source>
        <dbReference type="SAM" id="MobiDB-lite"/>
    </source>
</evidence>
<dbReference type="EMBL" id="FJOG01000020">
    <property type="protein sequence ID" value="CZR62404.1"/>
    <property type="molecule type" value="Genomic_DNA"/>
</dbReference>
<dbReference type="Proteomes" id="UP000184330">
    <property type="component" value="Unassembled WGS sequence"/>
</dbReference>
<dbReference type="OrthoDB" id="3554384at2759"/>
<evidence type="ECO:0000313" key="3">
    <source>
        <dbReference type="EMBL" id="CZR62404.1"/>
    </source>
</evidence>
<dbReference type="InterPro" id="IPR013087">
    <property type="entry name" value="Znf_C2H2_type"/>
</dbReference>
<dbReference type="SMART" id="SM00355">
    <property type="entry name" value="ZnF_C2H2"/>
    <property type="match status" value="4"/>
</dbReference>
<feature type="compositionally biased region" description="Polar residues" evidence="1">
    <location>
        <begin position="175"/>
        <end position="190"/>
    </location>
</feature>
<feature type="region of interest" description="Disordered" evidence="1">
    <location>
        <begin position="1"/>
        <end position="21"/>
    </location>
</feature>
<evidence type="ECO:0000313" key="4">
    <source>
        <dbReference type="Proteomes" id="UP000184330"/>
    </source>
</evidence>
<proteinExistence type="predicted"/>
<sequence>MRVFASKITDPSNRGRSPSFSSFTTSPYASMSIPDYTHTFQAESEAYTTSQHPTNVYGSFEACELCQRYEGSCGCDYNSAFYGDDVAATGAGSDRHPRDQYRIGWRAAPEYGELLEGTDQVMDGMGEQEEMDGVVEGYDQRFKRPPETSPYESPGMGPYSSTAVTAYVNHSSPVQSSDLVVNDQPQSSASRIEASDDGQSGWNEVDLEANFRATQCLLDGCRRGYVFKNLQSYRSHLKNVHGKGINCRVPSCRHTRPFASKSDEERHHRAKHDPNPDKPFRCERPNCVTRVKSWKRKDKLREHDKKYHMEIVCHICSQYFDNEQELFEHTNLDHAWIG</sequence>
<evidence type="ECO:0000259" key="2">
    <source>
        <dbReference type="PROSITE" id="PS00028"/>
    </source>
</evidence>
<protein>
    <recommendedName>
        <fullName evidence="2">C2H2-type domain-containing protein</fullName>
    </recommendedName>
</protein>
<accession>A0A1L7XBJ7</accession>
<keyword evidence="4" id="KW-1185">Reference proteome</keyword>
<organism evidence="3 4">
    <name type="scientific">Phialocephala subalpina</name>
    <dbReference type="NCBI Taxonomy" id="576137"/>
    <lineage>
        <taxon>Eukaryota</taxon>
        <taxon>Fungi</taxon>
        <taxon>Dikarya</taxon>
        <taxon>Ascomycota</taxon>
        <taxon>Pezizomycotina</taxon>
        <taxon>Leotiomycetes</taxon>
        <taxon>Helotiales</taxon>
        <taxon>Mollisiaceae</taxon>
        <taxon>Phialocephala</taxon>
        <taxon>Phialocephala fortinii species complex</taxon>
    </lineage>
</organism>
<dbReference type="PROSITE" id="PS00028">
    <property type="entry name" value="ZINC_FINGER_C2H2_1"/>
    <property type="match status" value="1"/>
</dbReference>
<gene>
    <name evidence="3" type="ORF">PAC_12301</name>
</gene>
<feature type="compositionally biased region" description="Basic and acidic residues" evidence="1">
    <location>
        <begin position="261"/>
        <end position="279"/>
    </location>
</feature>
<feature type="region of interest" description="Disordered" evidence="1">
    <location>
        <begin position="258"/>
        <end position="279"/>
    </location>
</feature>
<dbReference type="AlphaFoldDB" id="A0A1L7XBJ7"/>
<name>A0A1L7XBJ7_9HELO</name>
<feature type="region of interest" description="Disordered" evidence="1">
    <location>
        <begin position="175"/>
        <end position="200"/>
    </location>
</feature>
<reference evidence="3 4" key="1">
    <citation type="submission" date="2016-03" db="EMBL/GenBank/DDBJ databases">
        <authorList>
            <person name="Ploux O."/>
        </authorList>
    </citation>
    <scope>NUCLEOTIDE SEQUENCE [LARGE SCALE GENOMIC DNA]</scope>
    <source>
        <strain evidence="3 4">UAMH 11012</strain>
    </source>
</reference>
<feature type="domain" description="C2H2-type" evidence="2">
    <location>
        <begin position="313"/>
        <end position="334"/>
    </location>
</feature>